<dbReference type="Proteomes" id="UP000245783">
    <property type="component" value="Unassembled WGS sequence"/>
</dbReference>
<dbReference type="GeneID" id="37034588"/>
<reference evidence="10 11" key="1">
    <citation type="journal article" date="2018" name="Mol. Biol. Evol.">
        <title>Broad Genomic Sampling Reveals a Smut Pathogenic Ancestry of the Fungal Clade Ustilaginomycotina.</title>
        <authorList>
            <person name="Kijpornyongpan T."/>
            <person name="Mondo S.J."/>
            <person name="Barry K."/>
            <person name="Sandor L."/>
            <person name="Lee J."/>
            <person name="Lipzen A."/>
            <person name="Pangilinan J."/>
            <person name="LaButti K."/>
            <person name="Hainaut M."/>
            <person name="Henrissat B."/>
            <person name="Grigoriev I.V."/>
            <person name="Spatafora J.W."/>
            <person name="Aime M.C."/>
        </authorList>
    </citation>
    <scope>NUCLEOTIDE SEQUENCE [LARGE SCALE GENOMIC DNA]</scope>
    <source>
        <strain evidence="10 11">MCA 4658</strain>
    </source>
</reference>
<feature type="compositionally biased region" description="Acidic residues" evidence="8">
    <location>
        <begin position="804"/>
        <end position="813"/>
    </location>
</feature>
<dbReference type="InterPro" id="IPR008271">
    <property type="entry name" value="Ser/Thr_kinase_AS"/>
</dbReference>
<accession>A0A316W804</accession>
<feature type="compositionally biased region" description="Low complexity" evidence="8">
    <location>
        <begin position="1402"/>
        <end position="1420"/>
    </location>
</feature>
<keyword evidence="4 7" id="KW-0547">Nucleotide-binding</keyword>
<feature type="compositionally biased region" description="Polar residues" evidence="8">
    <location>
        <begin position="1490"/>
        <end position="1503"/>
    </location>
</feature>
<evidence type="ECO:0000256" key="7">
    <source>
        <dbReference type="PROSITE-ProRule" id="PRU10141"/>
    </source>
</evidence>
<organism evidence="10 11">
    <name type="scientific">Ceraceosorus guamensis</name>
    <dbReference type="NCBI Taxonomy" id="1522189"/>
    <lineage>
        <taxon>Eukaryota</taxon>
        <taxon>Fungi</taxon>
        <taxon>Dikarya</taxon>
        <taxon>Basidiomycota</taxon>
        <taxon>Ustilaginomycotina</taxon>
        <taxon>Exobasidiomycetes</taxon>
        <taxon>Ceraceosorales</taxon>
        <taxon>Ceraceosoraceae</taxon>
        <taxon>Ceraceosorus</taxon>
    </lineage>
</organism>
<feature type="compositionally biased region" description="Pro residues" evidence="8">
    <location>
        <begin position="985"/>
        <end position="997"/>
    </location>
</feature>
<evidence type="ECO:0000256" key="5">
    <source>
        <dbReference type="ARBA" id="ARBA00022777"/>
    </source>
</evidence>
<name>A0A316W804_9BASI</name>
<feature type="compositionally biased region" description="Polar residues" evidence="8">
    <location>
        <begin position="1669"/>
        <end position="1680"/>
    </location>
</feature>
<feature type="compositionally biased region" description="Polar residues" evidence="8">
    <location>
        <begin position="1361"/>
        <end position="1384"/>
    </location>
</feature>
<proteinExistence type="inferred from homology"/>
<feature type="compositionally biased region" description="Low complexity" evidence="8">
    <location>
        <begin position="306"/>
        <end position="322"/>
    </location>
</feature>
<feature type="region of interest" description="Disordered" evidence="8">
    <location>
        <begin position="732"/>
        <end position="769"/>
    </location>
</feature>
<dbReference type="InterPro" id="IPR000719">
    <property type="entry name" value="Prot_kinase_dom"/>
</dbReference>
<feature type="compositionally biased region" description="Low complexity" evidence="8">
    <location>
        <begin position="704"/>
        <end position="713"/>
    </location>
</feature>
<feature type="region of interest" description="Disordered" evidence="8">
    <location>
        <begin position="783"/>
        <end position="1054"/>
    </location>
</feature>
<dbReference type="Pfam" id="PF00069">
    <property type="entry name" value="Pkinase"/>
    <property type="match status" value="1"/>
</dbReference>
<dbReference type="PROSITE" id="PS00108">
    <property type="entry name" value="PROTEIN_KINASE_ST"/>
    <property type="match status" value="1"/>
</dbReference>
<dbReference type="GO" id="GO:0005524">
    <property type="term" value="F:ATP binding"/>
    <property type="evidence" value="ECO:0007669"/>
    <property type="project" value="UniProtKB-UniRule"/>
</dbReference>
<feature type="compositionally biased region" description="Basic and acidic residues" evidence="8">
    <location>
        <begin position="383"/>
        <end position="406"/>
    </location>
</feature>
<dbReference type="OrthoDB" id="266718at2759"/>
<feature type="compositionally biased region" description="Polar residues" evidence="8">
    <location>
        <begin position="21"/>
        <end position="39"/>
    </location>
</feature>
<dbReference type="PROSITE" id="PS50011">
    <property type="entry name" value="PROTEIN_KINASE_DOM"/>
    <property type="match status" value="1"/>
</dbReference>
<dbReference type="Gene3D" id="1.10.510.10">
    <property type="entry name" value="Transferase(Phosphotransferase) domain 1"/>
    <property type="match status" value="1"/>
</dbReference>
<feature type="compositionally biased region" description="Polar residues" evidence="8">
    <location>
        <begin position="1733"/>
        <end position="1754"/>
    </location>
</feature>
<feature type="compositionally biased region" description="Basic and acidic residues" evidence="8">
    <location>
        <begin position="943"/>
        <end position="960"/>
    </location>
</feature>
<feature type="domain" description="Protein kinase" evidence="9">
    <location>
        <begin position="1913"/>
        <end position="2180"/>
    </location>
</feature>
<feature type="compositionally biased region" description="Polar residues" evidence="8">
    <location>
        <begin position="1700"/>
        <end position="1721"/>
    </location>
</feature>
<feature type="compositionally biased region" description="Polar residues" evidence="8">
    <location>
        <begin position="1593"/>
        <end position="1611"/>
    </location>
</feature>
<dbReference type="EMBL" id="KZ819352">
    <property type="protein sequence ID" value="PWN46046.1"/>
    <property type="molecule type" value="Genomic_DNA"/>
</dbReference>
<keyword evidence="3" id="KW-0808">Transferase</keyword>
<evidence type="ECO:0000256" key="1">
    <source>
        <dbReference type="ARBA" id="ARBA00006529"/>
    </source>
</evidence>
<keyword evidence="6 7" id="KW-0067">ATP-binding</keyword>
<dbReference type="SUPFAM" id="SSF56112">
    <property type="entry name" value="Protein kinase-like (PK-like)"/>
    <property type="match status" value="1"/>
</dbReference>
<feature type="compositionally biased region" description="Polar residues" evidence="8">
    <location>
        <begin position="231"/>
        <end position="247"/>
    </location>
</feature>
<feature type="region of interest" description="Disordered" evidence="8">
    <location>
        <begin position="1111"/>
        <end position="1144"/>
    </location>
</feature>
<feature type="compositionally biased region" description="Low complexity" evidence="8">
    <location>
        <begin position="109"/>
        <end position="124"/>
    </location>
</feature>
<feature type="region of interest" description="Disordered" evidence="8">
    <location>
        <begin position="540"/>
        <end position="560"/>
    </location>
</feature>
<evidence type="ECO:0000259" key="9">
    <source>
        <dbReference type="PROSITE" id="PS50011"/>
    </source>
</evidence>
<feature type="compositionally biased region" description="Polar residues" evidence="8">
    <location>
        <begin position="1338"/>
        <end position="1349"/>
    </location>
</feature>
<sequence>MAPSSAKEISKLSEMAEGGQSVVTMQSRSSPPAASTSGDGDSLRRATALALQTLGMHSPRRRDLALQSVDSAEAPRGGVASPTKPSSAGLVASPTLSSALDGRPPASPIGPRAAPSSPPSRLAGTLGLSPHLADFANGNSSTASSSTAVSPSSVTADVHGDIQQPGADEAPASQDSGKAGLGARPASPAVAPSPSSAPPNLEGFPNSAQSMPLFAFTTSPPPESGIIAYSDYSTNAPSSSGVGTSPQARPLESVAQSGSAPVTVPNAVRKSSTSTSSPTSPAARELPSTSSSLQVTAVGPGSSHGTPPFLSPSSRSPSTGSLSAGGGSNHGSAVGFFSSLRPSSPMRRANTDDGSSVVSATSASLADTGAGPSSVTTGGISAFRDRRREAKEREKASTKSTDEARARRPSSVFEHVGGMWERFGKRVHSRGESRDSSSQGHRRGVSAASLTSGGAMPSGSALDTNEEAEEQSPNGSYLAYTSDRFNSNLVQAQYAAGSSSSSNLQIADVGEAHATGADPMEVLDSPPLDANELDTSQGADGLARAEASTTPLRPPTRPASTPLERVLIQVTEDNERFSVVDISGLSSAAAIKERMLSKLHIFDSEHSSFALYRTEIGQSDATGPRINDDALLAQCLQLGDSKGTLKFLMQQTIPARDGDMLPPPVSGSLSPQKTLRDLPGSKASYNVSSSTSQSGAAPNVTGHSKSSSLSSKSTVSDVLAYSDALADGISESQSLRSASTSGSMIQRGRAKPRRPATAGEYGKSPPNSASLRGFALGSVAEQQGTPISSITHYRRPSVPRDDTVVEELDDEDESTRTSRPAAGQVHTRRPSSGKSQPWVAPWEEVLPPSREGGPNEGTHALRNRPPSPSLVLSPQLGSSSSDVGRGPRRSDQQMMGRMGSQTSLQDGGALPRSLLTSGGRDLRHHDSAAQMYAGASPPSEHGTSFDHRQRNDTASDRRPSYSDGASSPMHAAKSMDDLRLRNAAPPAPPPGTMPPARNPDLLAFGGVHPLDTLDGRYPSPSVARATPTPPSASSGSSAPARHHSGDVRGSPFVHAYAGPQDQYRARAPSLAESTYPDHQKARAPSFGSAYSSDGRMLARPVSDPRLLAMRPMPSPGFNTQPRPSPHQYQAGPGPLAPQSSQGHAMNYDGRYVHQARPPNQQYANEFGARMTQYAMAGSVSDPRLQPPATMPGRISPAPFSSRPHTYHDMQAQHSAYFRPPPQGPSPHIAHQSPGFVPREDPFAAAHFPASSSRQVSEFQRTAYGPGGLQPGKTVQETLRSQHHPQPQFQPHGHSFGPREPRDPRLAWNGPRQPYEQEHPAQPYRTAPRAESPARPMHTSAQMPQQSQHYGRTGPYVEHQSGPPSRSLETQQRFPQSTQLPNNGPGSPMSFMSGIQQSSPSVASLSFAGPSAPASSFQPSQEQHRPSERSSGSSYASFASGGRNVSVEDQTARNSVGESIGSAPTSARSSRSEPLSPSTQKRLLETKAGTPVSTNQALTGQSSPKVPYDAARRPSVEDQDLLNIRPLPKPPQSQQQRSDASRTDRMLSPVHVSSTDDEGTFDASRWATVLSAIDGDGTARPGDGATLRPDRSDSSTTTNARSFTSESSSTTMKAEDELDDAEDGGGTFASFVDDDDDDDAAGTWARPLDPTASALSQIRSQTGTNAPEITLSVSHHGTGTTLHDPGVSQEAGSRSPRRPQLTISIDSNKGGQSSAHPTSPRTRQLSIANAASSLLQPTEPSSAASSKPMTPTLSGVNRRLSFAQRETDWAPRPPPEQLYENLDEFFPKHDLDKPVLEALIPGSPLVGSPKTDANVALAPPSSPTAMTGRGIGRSGHKKSIRLVAQDRKRLLERGETTTRRRLEGLSNLERRRSTKLWGGKVIEMTPGTDLNQPVSATSVASPTADANSRPVFKWVKGDLIGKGTYGRVYLALNATTGEMIAVKQVELPNTESDRLDVRQKGMVDALKSEIETLKDLDHPHIVAYLGFEETRQFLSIFLEYVPGGSVGSCLRKHGKLEENTTKSFVHQVLTGLEYLHSKGILHRDLKADNLLVDQDGVVKISDFGTVRKGADDVYGDVASMSLQGSIFWMAPEVLTSTRGYSAKVDIWSLGCVVLEMMAGRRPWSDQEAVEAMFKIGAERKAPPIPADVRLSKAAAHFLRNCFQTEPANRPTAAKLLTHVFPHVEGGWSFSQTQLYRHLKR</sequence>
<feature type="binding site" evidence="7">
    <location>
        <position position="1942"/>
    </location>
    <ligand>
        <name>ATP</name>
        <dbReference type="ChEBI" id="CHEBI:30616"/>
    </ligand>
</feature>
<evidence type="ECO:0000256" key="3">
    <source>
        <dbReference type="ARBA" id="ARBA00022679"/>
    </source>
</evidence>
<feature type="region of interest" description="Disordered" evidence="8">
    <location>
        <begin position="1"/>
        <end position="479"/>
    </location>
</feature>
<feature type="compositionally biased region" description="Low complexity" evidence="8">
    <location>
        <begin position="352"/>
        <end position="368"/>
    </location>
</feature>
<feature type="compositionally biased region" description="Low complexity" evidence="8">
    <location>
        <begin position="45"/>
        <end position="54"/>
    </location>
</feature>
<dbReference type="PANTHER" id="PTHR11584:SF369">
    <property type="entry name" value="MITOGEN-ACTIVATED PROTEIN KINASE KINASE KINASE 19-RELATED"/>
    <property type="match status" value="1"/>
</dbReference>
<feature type="compositionally biased region" description="Low complexity" evidence="8">
    <location>
        <begin position="1283"/>
        <end position="1293"/>
    </location>
</feature>
<comment type="similarity">
    <text evidence="1">Belongs to the protein kinase superfamily. STE Ser/Thr protein kinase family. MAP kinase kinase kinase subfamily.</text>
</comment>
<dbReference type="GO" id="GO:0000196">
    <property type="term" value="P:cell integrity MAPK cascade"/>
    <property type="evidence" value="ECO:0007669"/>
    <property type="project" value="UniProtKB-ARBA"/>
</dbReference>
<dbReference type="GO" id="GO:0004709">
    <property type="term" value="F:MAP kinase kinase kinase activity"/>
    <property type="evidence" value="ECO:0007669"/>
    <property type="project" value="UniProtKB-ARBA"/>
</dbReference>
<feature type="compositionally biased region" description="Polar residues" evidence="8">
    <location>
        <begin position="1446"/>
        <end position="1480"/>
    </location>
</feature>
<keyword evidence="11" id="KW-1185">Reference proteome</keyword>
<evidence type="ECO:0000256" key="2">
    <source>
        <dbReference type="ARBA" id="ARBA00022527"/>
    </source>
</evidence>
<dbReference type="RefSeq" id="XP_025373206.1">
    <property type="nucleotide sequence ID" value="XM_025512718.1"/>
</dbReference>
<keyword evidence="5 10" id="KW-0418">Kinase</keyword>
<feature type="region of interest" description="Disordered" evidence="8">
    <location>
        <begin position="1669"/>
        <end position="1721"/>
    </location>
</feature>
<dbReference type="FunFam" id="1.10.510.10:FF:000182">
    <property type="entry name" value="MAP kinase kinase kinase mkh1"/>
    <property type="match status" value="1"/>
</dbReference>
<feature type="compositionally biased region" description="Low complexity" evidence="8">
    <location>
        <begin position="185"/>
        <end position="194"/>
    </location>
</feature>
<evidence type="ECO:0000256" key="6">
    <source>
        <dbReference type="ARBA" id="ARBA00022840"/>
    </source>
</evidence>
<evidence type="ECO:0000256" key="4">
    <source>
        <dbReference type="ARBA" id="ARBA00022741"/>
    </source>
</evidence>
<feature type="compositionally biased region" description="Low complexity" evidence="8">
    <location>
        <begin position="1018"/>
        <end position="1039"/>
    </location>
</feature>
<dbReference type="SMART" id="SM00220">
    <property type="entry name" value="S_TKc"/>
    <property type="match status" value="1"/>
</dbReference>
<dbReference type="PROSITE" id="PS00107">
    <property type="entry name" value="PROTEIN_KINASE_ATP"/>
    <property type="match status" value="1"/>
</dbReference>
<feature type="region of interest" description="Disordered" evidence="8">
    <location>
        <begin position="1733"/>
        <end position="1757"/>
    </location>
</feature>
<feature type="compositionally biased region" description="Low complexity" evidence="8">
    <location>
        <begin position="140"/>
        <end position="157"/>
    </location>
</feature>
<feature type="compositionally biased region" description="Polar residues" evidence="8">
    <location>
        <begin position="683"/>
        <end position="696"/>
    </location>
</feature>
<evidence type="ECO:0000313" key="11">
    <source>
        <dbReference type="Proteomes" id="UP000245783"/>
    </source>
</evidence>
<dbReference type="InParanoid" id="A0A316W804"/>
<feature type="region of interest" description="Disordered" evidence="8">
    <location>
        <begin position="1573"/>
        <end position="1651"/>
    </location>
</feature>
<keyword evidence="2" id="KW-0723">Serine/threonine-protein kinase</keyword>
<evidence type="ECO:0000256" key="8">
    <source>
        <dbReference type="SAM" id="MobiDB-lite"/>
    </source>
</evidence>
<feature type="compositionally biased region" description="Low complexity" evidence="8">
    <location>
        <begin position="1242"/>
        <end position="1252"/>
    </location>
</feature>
<dbReference type="FunFam" id="3.30.200.20:FF:000387">
    <property type="entry name" value="Serine/threonine-protein kinase STE11"/>
    <property type="match status" value="1"/>
</dbReference>
<dbReference type="STRING" id="1522189.A0A316W804"/>
<feature type="compositionally biased region" description="Low complexity" evidence="8">
    <location>
        <begin position="869"/>
        <end position="881"/>
    </location>
</feature>
<feature type="region of interest" description="Disordered" evidence="8">
    <location>
        <begin position="1069"/>
        <end position="1096"/>
    </location>
</feature>
<feature type="compositionally biased region" description="Low complexity" evidence="8">
    <location>
        <begin position="271"/>
        <end position="281"/>
    </location>
</feature>
<protein>
    <submittedName>
        <fullName evidence="10">Pkinase-domain-containing protein</fullName>
    </submittedName>
</protein>
<dbReference type="PANTHER" id="PTHR11584">
    <property type="entry name" value="SERINE/THREONINE PROTEIN KINASE"/>
    <property type="match status" value="1"/>
</dbReference>
<evidence type="ECO:0000313" key="10">
    <source>
        <dbReference type="EMBL" id="PWN46046.1"/>
    </source>
</evidence>
<feature type="region of interest" description="Disordered" evidence="8">
    <location>
        <begin position="1217"/>
        <end position="1558"/>
    </location>
</feature>
<dbReference type="InterPro" id="IPR011009">
    <property type="entry name" value="Kinase-like_dom_sf"/>
</dbReference>
<gene>
    <name evidence="10" type="ORF">IE81DRAFT_319416</name>
</gene>
<feature type="compositionally biased region" description="Polar residues" evidence="8">
    <location>
        <begin position="1392"/>
        <end position="1401"/>
    </location>
</feature>
<feature type="region of interest" description="Disordered" evidence="8">
    <location>
        <begin position="655"/>
        <end position="713"/>
    </location>
</feature>
<feature type="compositionally biased region" description="Low complexity" evidence="8">
    <location>
        <begin position="1428"/>
        <end position="1442"/>
    </location>
</feature>
<feature type="compositionally biased region" description="Polar residues" evidence="8">
    <location>
        <begin position="732"/>
        <end position="744"/>
    </location>
</feature>
<dbReference type="InterPro" id="IPR017441">
    <property type="entry name" value="Protein_kinase_ATP_BS"/>
</dbReference>